<dbReference type="RefSeq" id="WP_144325606.1">
    <property type="nucleotide sequence ID" value="NZ_VJNA01000012.1"/>
</dbReference>
<proteinExistence type="predicted"/>
<dbReference type="CDD" id="cd13641">
    <property type="entry name" value="PBP2_HisX_like"/>
    <property type="match status" value="1"/>
</dbReference>
<evidence type="ECO:0000259" key="2">
    <source>
        <dbReference type="Pfam" id="PF04069"/>
    </source>
</evidence>
<keyword evidence="4" id="KW-1185">Reference proteome</keyword>
<keyword evidence="1" id="KW-0732">Signal</keyword>
<feature type="chain" id="PRO_5022017691" evidence="1">
    <location>
        <begin position="30"/>
        <end position="337"/>
    </location>
</feature>
<name>A0A554WNH2_9BURK</name>
<dbReference type="Gene3D" id="3.40.190.10">
    <property type="entry name" value="Periplasmic binding protein-like II"/>
    <property type="match status" value="1"/>
</dbReference>
<sequence>MTAKTRSPLHWIAAACLVASTAAPLAAHAACGRVTVASMNWQSAEVLAEIDRVILEKGYGCDVEIVPGDTMPTLTSMMEKGRPDVAPEAWINAVREPLDKAVKEGRLHYAAQSLKDGGIEGWWIPKYVADAHPEIKTIEDALKRPDLFPSREDPRKGAVHNCPSGWICQITTANAFKAWGAADKGFVLVDTGSAAGLDGSIARAYERKQGWLGYYWSPTSILGKYEMVRLDPGVPHDKAAWDSCNVKADCAAPKRNAWPKAEVYTVVTDRFAKRGGDAMEYLKQRAWDNNTVNKLLAWMSDNQADGKAGAIHFLKTQPEVWTQWVPPAVAAKVKAGL</sequence>
<dbReference type="EMBL" id="VJNA01000012">
    <property type="protein sequence ID" value="TSE25125.1"/>
    <property type="molecule type" value="Genomic_DNA"/>
</dbReference>
<dbReference type="GO" id="GO:0022857">
    <property type="term" value="F:transmembrane transporter activity"/>
    <property type="evidence" value="ECO:0007669"/>
    <property type="project" value="InterPro"/>
</dbReference>
<dbReference type="SUPFAM" id="SSF53850">
    <property type="entry name" value="Periplasmic binding protein-like II"/>
    <property type="match status" value="1"/>
</dbReference>
<organism evidence="3 4">
    <name type="scientific">Tepidimonas aquatica</name>
    <dbReference type="NCBI Taxonomy" id="247482"/>
    <lineage>
        <taxon>Bacteria</taxon>
        <taxon>Pseudomonadati</taxon>
        <taxon>Pseudomonadota</taxon>
        <taxon>Betaproteobacteria</taxon>
        <taxon>Burkholderiales</taxon>
        <taxon>Tepidimonas</taxon>
    </lineage>
</organism>
<reference evidence="3 4" key="1">
    <citation type="submission" date="2019-07" db="EMBL/GenBank/DDBJ databases">
        <title>Tepidimonas aquatica CLN-1 draft genome.</title>
        <authorList>
            <person name="Da Costa M.S."/>
            <person name="Froufe H.J.C."/>
            <person name="Egas C."/>
            <person name="Albuquerque L."/>
        </authorList>
    </citation>
    <scope>NUCLEOTIDE SEQUENCE [LARGE SCALE GENOMIC DNA]</scope>
    <source>
        <strain evidence="3 4">CLN-1</strain>
    </source>
</reference>
<evidence type="ECO:0000313" key="3">
    <source>
        <dbReference type="EMBL" id="TSE25125.1"/>
    </source>
</evidence>
<feature type="signal peptide" evidence="1">
    <location>
        <begin position="1"/>
        <end position="29"/>
    </location>
</feature>
<accession>A0A554WNH2</accession>
<dbReference type="InterPro" id="IPR007210">
    <property type="entry name" value="ABC_Gly_betaine_transp_sub-bd"/>
</dbReference>
<evidence type="ECO:0000256" key="1">
    <source>
        <dbReference type="SAM" id="SignalP"/>
    </source>
</evidence>
<comment type="caution">
    <text evidence="3">The sequence shown here is derived from an EMBL/GenBank/DDBJ whole genome shotgun (WGS) entry which is preliminary data.</text>
</comment>
<feature type="domain" description="ABC-type glycine betaine transport system substrate-binding" evidence="2">
    <location>
        <begin position="33"/>
        <end position="315"/>
    </location>
</feature>
<gene>
    <name evidence="3" type="ORF">Taqua_01170</name>
</gene>
<protein>
    <submittedName>
        <fullName evidence="3">Choline ABC transporter, periplasmic binding protein</fullName>
    </submittedName>
</protein>
<dbReference type="AlphaFoldDB" id="A0A554WNH2"/>
<dbReference type="GO" id="GO:0043190">
    <property type="term" value="C:ATP-binding cassette (ABC) transporter complex"/>
    <property type="evidence" value="ECO:0007669"/>
    <property type="project" value="InterPro"/>
</dbReference>
<dbReference type="Gene3D" id="3.40.190.100">
    <property type="entry name" value="Glycine betaine-binding periplasmic protein, domain 2"/>
    <property type="match status" value="1"/>
</dbReference>
<evidence type="ECO:0000313" key="4">
    <source>
        <dbReference type="Proteomes" id="UP000318554"/>
    </source>
</evidence>
<dbReference type="Pfam" id="PF04069">
    <property type="entry name" value="OpuAC"/>
    <property type="match status" value="1"/>
</dbReference>
<dbReference type="Proteomes" id="UP000318554">
    <property type="component" value="Unassembled WGS sequence"/>
</dbReference>
<dbReference type="OrthoDB" id="9787902at2"/>